<evidence type="ECO:0000313" key="2">
    <source>
        <dbReference type="EMBL" id="PZR11895.1"/>
    </source>
</evidence>
<dbReference type="EMBL" id="QFQP01000013">
    <property type="protein sequence ID" value="PZR11895.1"/>
    <property type="molecule type" value="Genomic_DNA"/>
</dbReference>
<evidence type="ECO:0008006" key="4">
    <source>
        <dbReference type="Google" id="ProtNLM"/>
    </source>
</evidence>
<feature type="coiled-coil region" evidence="1">
    <location>
        <begin position="38"/>
        <end position="72"/>
    </location>
</feature>
<dbReference type="AlphaFoldDB" id="A0A2W5TKR7"/>
<evidence type="ECO:0000313" key="3">
    <source>
        <dbReference type="Proteomes" id="UP000249061"/>
    </source>
</evidence>
<evidence type="ECO:0000256" key="1">
    <source>
        <dbReference type="SAM" id="Coils"/>
    </source>
</evidence>
<accession>A0A2W5TKR7</accession>
<dbReference type="Proteomes" id="UP000249061">
    <property type="component" value="Unassembled WGS sequence"/>
</dbReference>
<dbReference type="PROSITE" id="PS51257">
    <property type="entry name" value="PROKAR_LIPOPROTEIN"/>
    <property type="match status" value="1"/>
</dbReference>
<organism evidence="2 3">
    <name type="scientific">Archangium gephyra</name>
    <dbReference type="NCBI Taxonomy" id="48"/>
    <lineage>
        <taxon>Bacteria</taxon>
        <taxon>Pseudomonadati</taxon>
        <taxon>Myxococcota</taxon>
        <taxon>Myxococcia</taxon>
        <taxon>Myxococcales</taxon>
        <taxon>Cystobacterineae</taxon>
        <taxon>Archangiaceae</taxon>
        <taxon>Archangium</taxon>
    </lineage>
</organism>
<comment type="caution">
    <text evidence="2">The sequence shown here is derived from an EMBL/GenBank/DDBJ whole genome shotgun (WGS) entry which is preliminary data.</text>
</comment>
<reference evidence="2 3" key="1">
    <citation type="submission" date="2017-08" db="EMBL/GenBank/DDBJ databases">
        <title>Infants hospitalized years apart are colonized by the same room-sourced microbial strains.</title>
        <authorList>
            <person name="Brooks B."/>
            <person name="Olm M.R."/>
            <person name="Firek B.A."/>
            <person name="Baker R."/>
            <person name="Thomas B.C."/>
            <person name="Morowitz M.J."/>
            <person name="Banfield J.F."/>
        </authorList>
    </citation>
    <scope>NUCLEOTIDE SEQUENCE [LARGE SCALE GENOMIC DNA]</scope>
    <source>
        <strain evidence="2">S2_003_000_R2_14</strain>
    </source>
</reference>
<keyword evidence="1" id="KW-0175">Coiled coil</keyword>
<name>A0A2W5TKR7_9BACT</name>
<gene>
    <name evidence="2" type="ORF">DI536_16305</name>
</gene>
<protein>
    <recommendedName>
        <fullName evidence="4">Lipoprotein</fullName>
    </recommendedName>
</protein>
<proteinExistence type="predicted"/>
<sequence>MTRILCVIALGALATGCGIRRVPLNVLEQLPYEARIELLEAENDLALAVDRLDEAKAEVQRTVEQIRRGKDRYSDARSEVGDAADAPSREIAELAVIEADKRVEWLRAKQRVNVREEELAEQGFTCAEARYELARLTAARKAKLEGSERLDPADFDNQLKRCEADFAELKEKSKESNKEAETMRADWDTARAALAKKTFDARASPFVE</sequence>
<feature type="coiled-coil region" evidence="1">
    <location>
        <begin position="159"/>
        <end position="186"/>
    </location>
</feature>